<dbReference type="CDD" id="cd00552">
    <property type="entry name" value="RaiA"/>
    <property type="match status" value="1"/>
</dbReference>
<organism evidence="7 8">
    <name type="scientific">Thiohalorhabdus methylotrophus</name>
    <dbReference type="NCBI Taxonomy" id="3242694"/>
    <lineage>
        <taxon>Bacteria</taxon>
        <taxon>Pseudomonadati</taxon>
        <taxon>Pseudomonadota</taxon>
        <taxon>Gammaproteobacteria</taxon>
        <taxon>Thiohalorhabdales</taxon>
        <taxon>Thiohalorhabdaceae</taxon>
        <taxon>Thiohalorhabdus</taxon>
    </lineage>
</organism>
<accession>A0ABV4TRI1</accession>
<evidence type="ECO:0000313" key="8">
    <source>
        <dbReference type="Proteomes" id="UP001575181"/>
    </source>
</evidence>
<comment type="subunit">
    <text evidence="3">Associates exclusively with 100S ribosomes, which are dimers of 70S ribosomes.</text>
</comment>
<keyword evidence="8" id="KW-1185">Reference proteome</keyword>
<feature type="compositionally biased region" description="Basic and acidic residues" evidence="6">
    <location>
        <begin position="96"/>
        <end position="112"/>
    </location>
</feature>
<dbReference type="RefSeq" id="WP_373654526.1">
    <property type="nucleotide sequence ID" value="NZ_JBGUAW010000002.1"/>
</dbReference>
<dbReference type="EMBL" id="JBGUAW010000002">
    <property type="protein sequence ID" value="MFA9459739.1"/>
    <property type="molecule type" value="Genomic_DNA"/>
</dbReference>
<proteinExistence type="inferred from homology"/>
<dbReference type="Proteomes" id="UP001575181">
    <property type="component" value="Unassembled WGS sequence"/>
</dbReference>
<evidence type="ECO:0000256" key="2">
    <source>
        <dbReference type="ARBA" id="ARBA00038434"/>
    </source>
</evidence>
<evidence type="ECO:0000256" key="5">
    <source>
        <dbReference type="ARBA" id="ARBA00041319"/>
    </source>
</evidence>
<dbReference type="InterPro" id="IPR036567">
    <property type="entry name" value="RHF-like"/>
</dbReference>
<dbReference type="Gene3D" id="3.30.160.100">
    <property type="entry name" value="Ribosome hibernation promotion factor-like"/>
    <property type="match status" value="1"/>
</dbReference>
<dbReference type="SUPFAM" id="SSF69754">
    <property type="entry name" value="Ribosome binding protein Y (YfiA homologue)"/>
    <property type="match status" value="1"/>
</dbReference>
<dbReference type="InterPro" id="IPR050574">
    <property type="entry name" value="HPF/YfiA_ribosome-assoc"/>
</dbReference>
<name>A0ABV4TRI1_9GAMM</name>
<sequence length="112" mass="12791">MQLDVSGQNIEITDSLHEYVREKVDRVKRHMDHVTVAHVVLSVEKFRNSAEITLTASGATLHADAEDKDMYAAIDAMADKIDRQARRYQGKVKDHHQREARDAKEQPPEPTE</sequence>
<dbReference type="PANTHER" id="PTHR33231:SF1">
    <property type="entry name" value="30S RIBOSOMAL PROTEIN"/>
    <property type="match status" value="1"/>
</dbReference>
<evidence type="ECO:0000256" key="4">
    <source>
        <dbReference type="ARBA" id="ARBA00041148"/>
    </source>
</evidence>
<comment type="similarity">
    <text evidence="2">Belongs to the HPF/YfiA ribosome-associated protein family. Short HPF subfamily.</text>
</comment>
<gene>
    <name evidence="7" type="primary">hpf</name>
    <name evidence="7" type="ORF">ACERLL_02730</name>
</gene>
<feature type="region of interest" description="Disordered" evidence="6">
    <location>
        <begin position="85"/>
        <end position="112"/>
    </location>
</feature>
<reference evidence="7 8" key="1">
    <citation type="submission" date="2024-08" db="EMBL/GenBank/DDBJ databases">
        <title>Whole-genome sequencing of halo(alkali)philic microorganisms from hypersaline lakes.</title>
        <authorList>
            <person name="Sorokin D.Y."/>
            <person name="Merkel A.Y."/>
            <person name="Messina E."/>
            <person name="Yakimov M."/>
        </authorList>
    </citation>
    <scope>NUCLEOTIDE SEQUENCE [LARGE SCALE GENOMIC DNA]</scope>
    <source>
        <strain evidence="7 8">Cl-TMA</strain>
    </source>
</reference>
<evidence type="ECO:0000313" key="7">
    <source>
        <dbReference type="EMBL" id="MFA9459739.1"/>
    </source>
</evidence>
<protein>
    <recommendedName>
        <fullName evidence="4">Ribosome hibernation promoting factor</fullName>
    </recommendedName>
    <alternativeName>
        <fullName evidence="5">Hibernation factor HPF</fullName>
    </alternativeName>
</protein>
<comment type="caution">
    <text evidence="7">The sequence shown here is derived from an EMBL/GenBank/DDBJ whole genome shotgun (WGS) entry which is preliminary data.</text>
</comment>
<evidence type="ECO:0000256" key="1">
    <source>
        <dbReference type="ARBA" id="ARBA00022845"/>
    </source>
</evidence>
<evidence type="ECO:0000256" key="3">
    <source>
        <dbReference type="ARBA" id="ARBA00038695"/>
    </source>
</evidence>
<dbReference type="InterPro" id="IPR003489">
    <property type="entry name" value="RHF/RaiA"/>
</dbReference>
<evidence type="ECO:0000256" key="6">
    <source>
        <dbReference type="SAM" id="MobiDB-lite"/>
    </source>
</evidence>
<keyword evidence="1" id="KW-0810">Translation regulation</keyword>
<dbReference type="Pfam" id="PF02482">
    <property type="entry name" value="Ribosomal_S30AE"/>
    <property type="match status" value="1"/>
</dbReference>
<feature type="compositionally biased region" description="Basic residues" evidence="6">
    <location>
        <begin position="86"/>
        <end position="95"/>
    </location>
</feature>
<dbReference type="PANTHER" id="PTHR33231">
    <property type="entry name" value="30S RIBOSOMAL PROTEIN"/>
    <property type="match status" value="1"/>
</dbReference>
<dbReference type="NCBIfam" id="TIGR00741">
    <property type="entry name" value="yfiA"/>
    <property type="match status" value="1"/>
</dbReference>